<protein>
    <submittedName>
        <fullName evidence="8">Mucin-5AC-like</fullName>
    </submittedName>
</protein>
<dbReference type="GeneID" id="121393423"/>
<accession>A0A8J1KKJ6</accession>
<keyword evidence="3" id="KW-0732">Signal</keyword>
<keyword evidence="2" id="KW-0964">Secreted</keyword>
<dbReference type="GO" id="GO:0005576">
    <property type="term" value="C:extracellular region"/>
    <property type="evidence" value="ECO:0007669"/>
    <property type="project" value="UniProtKB-SubCell"/>
</dbReference>
<dbReference type="RefSeq" id="XP_041417842.1">
    <property type="nucleotide sequence ID" value="XM_041561908.1"/>
</dbReference>
<dbReference type="InterPro" id="IPR025155">
    <property type="entry name" value="WxxW_domain"/>
</dbReference>
<evidence type="ECO:0000256" key="3">
    <source>
        <dbReference type="ARBA" id="ARBA00022729"/>
    </source>
</evidence>
<feature type="compositionally biased region" description="Low complexity" evidence="5">
    <location>
        <begin position="170"/>
        <end position="181"/>
    </location>
</feature>
<evidence type="ECO:0000259" key="6">
    <source>
        <dbReference type="Pfam" id="PF13330"/>
    </source>
</evidence>
<reference evidence="8" key="1">
    <citation type="submission" date="2025-08" db="UniProtKB">
        <authorList>
            <consortium name="RefSeq"/>
        </authorList>
    </citation>
    <scope>IDENTIFICATION</scope>
    <source>
        <strain evidence="8">J_2021</strain>
        <tissue evidence="8">Erythrocytes</tissue>
    </source>
</reference>
<keyword evidence="7" id="KW-1185">Reference proteome</keyword>
<dbReference type="AlphaFoldDB" id="A0A8J1KKJ6"/>
<organism evidence="7 8">
    <name type="scientific">Xenopus laevis</name>
    <name type="common">African clawed frog</name>
    <dbReference type="NCBI Taxonomy" id="8355"/>
    <lineage>
        <taxon>Eukaryota</taxon>
        <taxon>Metazoa</taxon>
        <taxon>Chordata</taxon>
        <taxon>Craniata</taxon>
        <taxon>Vertebrata</taxon>
        <taxon>Euteleostomi</taxon>
        <taxon>Amphibia</taxon>
        <taxon>Batrachia</taxon>
        <taxon>Anura</taxon>
        <taxon>Pipoidea</taxon>
        <taxon>Pipidae</taxon>
        <taxon>Xenopodinae</taxon>
        <taxon>Xenopus</taxon>
        <taxon>Xenopus</taxon>
    </lineage>
</organism>
<keyword evidence="4" id="KW-0325">Glycoprotein</keyword>
<feature type="domain" description="WxxW" evidence="6">
    <location>
        <begin position="124"/>
        <end position="186"/>
    </location>
</feature>
<proteinExistence type="predicted"/>
<gene>
    <name evidence="8" type="primary">LOC121393423</name>
</gene>
<evidence type="ECO:0000256" key="2">
    <source>
        <dbReference type="ARBA" id="ARBA00022525"/>
    </source>
</evidence>
<evidence type="ECO:0000256" key="5">
    <source>
        <dbReference type="SAM" id="MobiDB-lite"/>
    </source>
</evidence>
<comment type="subcellular location">
    <subcellularLocation>
        <location evidence="1">Secreted</location>
    </subcellularLocation>
</comment>
<feature type="region of interest" description="Disordered" evidence="5">
    <location>
        <begin position="167"/>
        <end position="196"/>
    </location>
</feature>
<evidence type="ECO:0000313" key="8">
    <source>
        <dbReference type="RefSeq" id="XP_041417842.1"/>
    </source>
</evidence>
<dbReference type="KEGG" id="xla:121393423"/>
<evidence type="ECO:0000313" key="7">
    <source>
        <dbReference type="Proteomes" id="UP000186698"/>
    </source>
</evidence>
<dbReference type="Pfam" id="PF13330">
    <property type="entry name" value="Mucin2_WxxW"/>
    <property type="match status" value="1"/>
</dbReference>
<dbReference type="Proteomes" id="UP000186698">
    <property type="component" value="Chromosome 4S"/>
</dbReference>
<name>A0A8J1KKJ6_XENLA</name>
<evidence type="ECO:0000256" key="4">
    <source>
        <dbReference type="ARBA" id="ARBA00023180"/>
    </source>
</evidence>
<sequence length="196" mass="22022">MECVPSCCYDSRGRNYLFHQLMPSEPKDAKCTVCMCTRQGRQCFPDQSKGCCEYDKTMFTTAQPIYSTPDRLGGCNYARCENGTIVRYSTDTPCTHTTTIPVTTSITTTSTSTSTPECHYCKSTEWIDVNSPEHDITGDIESFENIRNHSIPICESPMTIRTVNCRAKDSSSSSEESQQSQKCNMKKKQQQAIQPL</sequence>
<evidence type="ECO:0000256" key="1">
    <source>
        <dbReference type="ARBA" id="ARBA00004613"/>
    </source>
</evidence>